<feature type="compositionally biased region" description="Low complexity" evidence="1">
    <location>
        <begin position="317"/>
        <end position="332"/>
    </location>
</feature>
<feature type="region of interest" description="Disordered" evidence="1">
    <location>
        <begin position="317"/>
        <end position="342"/>
    </location>
</feature>
<accession>A0A2T3A0X4</accession>
<feature type="region of interest" description="Disordered" evidence="1">
    <location>
        <begin position="24"/>
        <end position="67"/>
    </location>
</feature>
<evidence type="ECO:0000313" key="2">
    <source>
        <dbReference type="EMBL" id="PSR80843.1"/>
    </source>
</evidence>
<evidence type="ECO:0000256" key="1">
    <source>
        <dbReference type="SAM" id="MobiDB-lite"/>
    </source>
</evidence>
<reference evidence="2 3" key="1">
    <citation type="journal article" date="2018" name="Mycol. Prog.">
        <title>Coniella lustricola, a new species from submerged detritus.</title>
        <authorList>
            <person name="Raudabaugh D.B."/>
            <person name="Iturriaga T."/>
            <person name="Carver A."/>
            <person name="Mondo S."/>
            <person name="Pangilinan J."/>
            <person name="Lipzen A."/>
            <person name="He G."/>
            <person name="Amirebrahimi M."/>
            <person name="Grigoriev I.V."/>
            <person name="Miller A.N."/>
        </authorList>
    </citation>
    <scope>NUCLEOTIDE SEQUENCE [LARGE SCALE GENOMIC DNA]</scope>
    <source>
        <strain evidence="2 3">B22-T-1</strain>
    </source>
</reference>
<evidence type="ECO:0000313" key="3">
    <source>
        <dbReference type="Proteomes" id="UP000241462"/>
    </source>
</evidence>
<feature type="compositionally biased region" description="Low complexity" evidence="1">
    <location>
        <begin position="476"/>
        <end position="497"/>
    </location>
</feature>
<dbReference type="EMBL" id="KZ678518">
    <property type="protein sequence ID" value="PSR80843.1"/>
    <property type="molecule type" value="Genomic_DNA"/>
</dbReference>
<proteinExistence type="predicted"/>
<dbReference type="AlphaFoldDB" id="A0A2T3A0X4"/>
<gene>
    <name evidence="2" type="ORF">BD289DRAFT_53427</name>
</gene>
<feature type="region of interest" description="Disordered" evidence="1">
    <location>
        <begin position="447"/>
        <end position="513"/>
    </location>
</feature>
<feature type="compositionally biased region" description="Basic and acidic residues" evidence="1">
    <location>
        <begin position="447"/>
        <end position="457"/>
    </location>
</feature>
<protein>
    <submittedName>
        <fullName evidence="2">Uncharacterized protein</fullName>
    </submittedName>
</protein>
<dbReference type="STRING" id="2025994.A0A2T3A0X4"/>
<name>A0A2T3A0X4_9PEZI</name>
<keyword evidence="3" id="KW-1185">Reference proteome</keyword>
<dbReference type="OrthoDB" id="5236816at2759"/>
<feature type="compositionally biased region" description="Pro residues" evidence="1">
    <location>
        <begin position="52"/>
        <end position="62"/>
    </location>
</feature>
<dbReference type="InParanoid" id="A0A2T3A0X4"/>
<sequence>MPLLGSLLNRNPFLSQLFTSRFADMAPSPHKTTTPSQRKERTLSKAATPQVSTPPSPKPVNPRPKRTRRIARIIRPEPGSLYDIMHDHAGESLYVIPLCWTDAHARLLGAKFIDCDPILRPFPDLDRHPSRYPQHPSPVAQELTKNLTAILSQPPAKSSAHCITKVMDTLFELPSLSAKTGVDLDCHFGPLTVEHAVRGVVMWTPWSTLDIGLCCIPNNVEKEIPDVTASFYTDVSQPSYRTSLPVIAFVNRSHLAFVRRNLYRVAPRSGRANHQNVPVANLQRLRSKRLVPAKADHDSFIVATMLAMAQSRCYPPGSRFPSRNSSFRSSQSTEAPSEDEPQQPVFRDVPVIILSQDSDTAEFVVYKAVVSTSFLKRFAEPTKAPVAKGGLEIEVTRVPVWPVLGLKERLAQAMDLFGAASLDFSDDEFETWETPLGRQRRLDSLKRRRDSIPDDPIHTSFQSTNGDGLPGRDLCASALAGSLSGAAVPPTSPSSPRTPKRRRTKAINELEVC</sequence>
<organism evidence="2 3">
    <name type="scientific">Coniella lustricola</name>
    <dbReference type="NCBI Taxonomy" id="2025994"/>
    <lineage>
        <taxon>Eukaryota</taxon>
        <taxon>Fungi</taxon>
        <taxon>Dikarya</taxon>
        <taxon>Ascomycota</taxon>
        <taxon>Pezizomycotina</taxon>
        <taxon>Sordariomycetes</taxon>
        <taxon>Sordariomycetidae</taxon>
        <taxon>Diaporthales</taxon>
        <taxon>Schizoparmaceae</taxon>
        <taxon>Coniella</taxon>
    </lineage>
</organism>
<dbReference type="Proteomes" id="UP000241462">
    <property type="component" value="Unassembled WGS sequence"/>
</dbReference>